<feature type="chain" id="PRO_5034553419" evidence="2">
    <location>
        <begin position="16"/>
        <end position="538"/>
    </location>
</feature>
<feature type="compositionally biased region" description="Low complexity" evidence="1">
    <location>
        <begin position="172"/>
        <end position="208"/>
    </location>
</feature>
<evidence type="ECO:0000313" key="3">
    <source>
        <dbReference type="EMBL" id="KAF7510997.1"/>
    </source>
</evidence>
<keyword evidence="4" id="KW-1185">Reference proteome</keyword>
<dbReference type="Proteomes" id="UP000606974">
    <property type="component" value="Unassembled WGS sequence"/>
</dbReference>
<feature type="compositionally biased region" description="Polar residues" evidence="1">
    <location>
        <begin position="141"/>
        <end position="169"/>
    </location>
</feature>
<organism evidence="3 4">
    <name type="scientific">Endocarpon pusillum</name>
    <dbReference type="NCBI Taxonomy" id="364733"/>
    <lineage>
        <taxon>Eukaryota</taxon>
        <taxon>Fungi</taxon>
        <taxon>Dikarya</taxon>
        <taxon>Ascomycota</taxon>
        <taxon>Pezizomycotina</taxon>
        <taxon>Eurotiomycetes</taxon>
        <taxon>Chaetothyriomycetidae</taxon>
        <taxon>Verrucariales</taxon>
        <taxon>Verrucariaceae</taxon>
        <taxon>Endocarpon</taxon>
    </lineage>
</organism>
<keyword evidence="2" id="KW-0732">Signal</keyword>
<feature type="signal peptide" evidence="2">
    <location>
        <begin position="1"/>
        <end position="15"/>
    </location>
</feature>
<name>A0A8H7AQ91_9EURO</name>
<sequence length="538" mass="54611">MRRAITLLFVGNAVALEHQIGGIDSYSKTTTAAFPVQIHDNAPPWDARAMDEEEKLLLKNDLIVASPTPLIDGESGYYLEKTAETTPINTNSDYIIEIRSDDEAGEAMLFPRQVESSGSGASLTEGPGYLSTVTALVTEVTSTTDAPETSAPEASTNSTASASQISFSPINLPETRSSTETPTATPTSPALTSASPSSQQASASASRSVEAPAGSTPASLSSSFETAVTSSYVEPAAAPSTIAITSEFVAGNQTLVPGGTTVSLDASTTELVVGGTGNISVIPTTVYQTPQPPAIPLPGTTLTLNSVSGFVAGTQTLIPGGPVITISNTAISLAPSATAIIVDSTSTISLTPTTVYQTPQPPAIPVAGTTLTPNSASEYVAGTQTLIPGGPVITILNTAISLAPSATEIIIDSTSTISLTPTTVYQTPQPPAIPLAGTTLTLNSVSGYVVGTQTLIPGGPVITIEGTAVSLVPSATAVVVSGISTGRGASGFTTRGPNATVTATTIIEPYTGVALKNNIDGFGWWIFAILVVVNMLIN</sequence>
<evidence type="ECO:0000313" key="4">
    <source>
        <dbReference type="Proteomes" id="UP000606974"/>
    </source>
</evidence>
<dbReference type="OrthoDB" id="3944128at2759"/>
<feature type="region of interest" description="Disordered" evidence="1">
    <location>
        <begin position="141"/>
        <end position="222"/>
    </location>
</feature>
<protein>
    <submittedName>
        <fullName evidence="3">Uncharacterized protein</fullName>
    </submittedName>
</protein>
<dbReference type="EMBL" id="JAACFV010000024">
    <property type="protein sequence ID" value="KAF7510997.1"/>
    <property type="molecule type" value="Genomic_DNA"/>
</dbReference>
<comment type="caution">
    <text evidence="3">The sequence shown here is derived from an EMBL/GenBank/DDBJ whole genome shotgun (WGS) entry which is preliminary data.</text>
</comment>
<evidence type="ECO:0000256" key="1">
    <source>
        <dbReference type="SAM" id="MobiDB-lite"/>
    </source>
</evidence>
<reference evidence="3" key="1">
    <citation type="submission" date="2020-02" db="EMBL/GenBank/DDBJ databases">
        <authorList>
            <person name="Palmer J.M."/>
        </authorList>
    </citation>
    <scope>NUCLEOTIDE SEQUENCE</scope>
    <source>
        <strain evidence="3">EPUS1.4</strain>
        <tissue evidence="3">Thallus</tissue>
    </source>
</reference>
<accession>A0A8H7AQ91</accession>
<gene>
    <name evidence="3" type="ORF">GJ744_005543</name>
</gene>
<evidence type="ECO:0000256" key="2">
    <source>
        <dbReference type="SAM" id="SignalP"/>
    </source>
</evidence>
<proteinExistence type="predicted"/>
<dbReference type="AlphaFoldDB" id="A0A8H7AQ91"/>